<proteinExistence type="predicted"/>
<organism evidence="4 5">
    <name type="scientific">Habropoda laboriosa</name>
    <dbReference type="NCBI Taxonomy" id="597456"/>
    <lineage>
        <taxon>Eukaryota</taxon>
        <taxon>Metazoa</taxon>
        <taxon>Ecdysozoa</taxon>
        <taxon>Arthropoda</taxon>
        <taxon>Hexapoda</taxon>
        <taxon>Insecta</taxon>
        <taxon>Pterygota</taxon>
        <taxon>Neoptera</taxon>
        <taxon>Endopterygota</taxon>
        <taxon>Hymenoptera</taxon>
        <taxon>Apocrita</taxon>
        <taxon>Aculeata</taxon>
        <taxon>Apoidea</taxon>
        <taxon>Anthophila</taxon>
        <taxon>Apidae</taxon>
        <taxon>Habropoda</taxon>
    </lineage>
</organism>
<evidence type="ECO:0000313" key="4">
    <source>
        <dbReference type="EMBL" id="KOC66744.1"/>
    </source>
</evidence>
<dbReference type="Proteomes" id="UP000053825">
    <property type="component" value="Unassembled WGS sequence"/>
</dbReference>
<dbReference type="Gene3D" id="2.130.10.10">
    <property type="entry name" value="YVTN repeat-like/Quinoprotein amine dehydrogenase"/>
    <property type="match status" value="1"/>
</dbReference>
<evidence type="ECO:0000256" key="1">
    <source>
        <dbReference type="ARBA" id="ARBA00022574"/>
    </source>
</evidence>
<keyword evidence="5" id="KW-1185">Reference proteome</keyword>
<evidence type="ECO:0000313" key="5">
    <source>
        <dbReference type="Proteomes" id="UP000053825"/>
    </source>
</evidence>
<dbReference type="OrthoDB" id="7668193at2759"/>
<dbReference type="PANTHER" id="PTHR19854">
    <property type="entry name" value="TRANSDUCIN BETA-LIKE 3"/>
    <property type="match status" value="1"/>
</dbReference>
<dbReference type="InterPro" id="IPR019775">
    <property type="entry name" value="WD40_repeat_CS"/>
</dbReference>
<dbReference type="PANTHER" id="PTHR19854:SF1">
    <property type="entry name" value="GUANINE NUCLEOTIDE-BINDING PROTEIN SUBUNIT BETA-LIKE PROTEIN 1"/>
    <property type="match status" value="1"/>
</dbReference>
<keyword evidence="1 3" id="KW-0853">WD repeat</keyword>
<dbReference type="EMBL" id="KQ414642">
    <property type="protein sequence ID" value="KOC66744.1"/>
    <property type="molecule type" value="Genomic_DNA"/>
</dbReference>
<evidence type="ECO:0000256" key="2">
    <source>
        <dbReference type="ARBA" id="ARBA00022737"/>
    </source>
</evidence>
<dbReference type="AlphaFoldDB" id="A0A0L7R7C5"/>
<dbReference type="InterPro" id="IPR036322">
    <property type="entry name" value="WD40_repeat_dom_sf"/>
</dbReference>
<dbReference type="InterPro" id="IPR001680">
    <property type="entry name" value="WD40_rpt"/>
</dbReference>
<dbReference type="InterPro" id="IPR015943">
    <property type="entry name" value="WD40/YVTN_repeat-like_dom_sf"/>
</dbReference>
<dbReference type="SUPFAM" id="SSF50978">
    <property type="entry name" value="WD40 repeat-like"/>
    <property type="match status" value="1"/>
</dbReference>
<evidence type="ECO:0000256" key="3">
    <source>
        <dbReference type="PROSITE-ProRule" id="PRU00221"/>
    </source>
</evidence>
<dbReference type="PROSITE" id="PS00678">
    <property type="entry name" value="WD_REPEATS_1"/>
    <property type="match status" value="1"/>
</dbReference>
<dbReference type="PROSITE" id="PS50082">
    <property type="entry name" value="WD_REPEATS_2"/>
    <property type="match status" value="1"/>
</dbReference>
<dbReference type="SMART" id="SM00320">
    <property type="entry name" value="WD40"/>
    <property type="match status" value="3"/>
</dbReference>
<sequence length="198" mass="22078">IFVPLKDSTIGILSSNTFNVELKLNSSKFRNLGEIMVIKPLKNEKLVLAGYEGGKLILWDIRQKSILSSLLIETCPMALDFDTTLMKGIIGGPSDKIQIFSLSDNNLLHDKSKITLKNPGTSVISIRPDAKIVTAGGWDSRVRIFSWKSLKPLAVLDQHKDTVQDISYSTQRLKTYDDKCIMATAAKDGYVALWDIYN</sequence>
<reference evidence="4 5" key="1">
    <citation type="submission" date="2015-07" db="EMBL/GenBank/DDBJ databases">
        <title>The genome of Habropoda laboriosa.</title>
        <authorList>
            <person name="Pan H."/>
            <person name="Kapheim K."/>
        </authorList>
    </citation>
    <scope>NUCLEOTIDE SEQUENCE [LARGE SCALE GENOMIC DNA]</scope>
    <source>
        <strain evidence="4">0110345459</strain>
    </source>
</reference>
<feature type="repeat" description="WD" evidence="3">
    <location>
        <begin position="156"/>
        <end position="198"/>
    </location>
</feature>
<dbReference type="PROSITE" id="PS50294">
    <property type="entry name" value="WD_REPEATS_REGION"/>
    <property type="match status" value="1"/>
</dbReference>
<accession>A0A0L7R7C5</accession>
<dbReference type="Pfam" id="PF00400">
    <property type="entry name" value="WD40"/>
    <property type="match status" value="2"/>
</dbReference>
<feature type="non-terminal residue" evidence="4">
    <location>
        <position position="1"/>
    </location>
</feature>
<name>A0A0L7R7C5_9HYME</name>
<protein>
    <submittedName>
        <fullName evidence="4">Guanine nucleotide-binding protein subunit beta-like protein 1</fullName>
    </submittedName>
</protein>
<gene>
    <name evidence="4" type="ORF">WH47_00437</name>
</gene>
<dbReference type="STRING" id="597456.A0A0L7R7C5"/>
<keyword evidence="2" id="KW-0677">Repeat</keyword>